<dbReference type="Proteomes" id="UP000037822">
    <property type="component" value="Unassembled WGS sequence"/>
</dbReference>
<organism evidence="2 3">
    <name type="scientific">Bosea vaviloviae</name>
    <dbReference type="NCBI Taxonomy" id="1526658"/>
    <lineage>
        <taxon>Bacteria</taxon>
        <taxon>Pseudomonadati</taxon>
        <taxon>Pseudomonadota</taxon>
        <taxon>Alphaproteobacteria</taxon>
        <taxon>Hyphomicrobiales</taxon>
        <taxon>Boseaceae</taxon>
        <taxon>Bosea</taxon>
    </lineage>
</organism>
<dbReference type="Pfam" id="PF04965">
    <property type="entry name" value="GPW_gp25"/>
    <property type="match status" value="1"/>
</dbReference>
<feature type="domain" description="IraD/Gp25-like" evidence="1">
    <location>
        <begin position="20"/>
        <end position="97"/>
    </location>
</feature>
<name>A0A0N1FHR4_9HYPH</name>
<accession>A0A0N1FHR4</accession>
<sequence length="131" mass="14182">MRAGMDAQTGRLLTGWDHCVQSIAIILTTRIGTRLMRRAFGSAALDLQDRNATPQRIMQIYVAIAAALKRWEPGFRLQSIKLTQAGGDGIFAFEIAGVFFPAGHLGDYSVSEQRSAVLAANDNGYGLKVVA</sequence>
<comment type="caution">
    <text evidence="2">The sequence shown here is derived from an EMBL/GenBank/DDBJ whole genome shotgun (WGS) entry which is preliminary data.</text>
</comment>
<proteinExistence type="predicted"/>
<reference evidence="2 3" key="1">
    <citation type="submission" date="2015-07" db="EMBL/GenBank/DDBJ databases">
        <title>Whole genome sequencing of Bosea vaviloviae isolated from cave pool.</title>
        <authorList>
            <person name="Tan N.E.H."/>
            <person name="Lee Y.P."/>
            <person name="Gan H.M."/>
            <person name="Barton H."/>
            <person name="Savka M.A."/>
        </authorList>
    </citation>
    <scope>NUCLEOTIDE SEQUENCE [LARGE SCALE GENOMIC DNA]</scope>
    <source>
        <strain evidence="2 3">SD260</strain>
    </source>
</reference>
<evidence type="ECO:0000313" key="2">
    <source>
        <dbReference type="EMBL" id="KPH80520.1"/>
    </source>
</evidence>
<evidence type="ECO:0000259" key="1">
    <source>
        <dbReference type="Pfam" id="PF04965"/>
    </source>
</evidence>
<dbReference type="OrthoDB" id="9802846at2"/>
<evidence type="ECO:0000313" key="3">
    <source>
        <dbReference type="Proteomes" id="UP000037822"/>
    </source>
</evidence>
<keyword evidence="3" id="KW-1185">Reference proteome</keyword>
<dbReference type="AlphaFoldDB" id="A0A0N1FHR4"/>
<dbReference type="Gene3D" id="3.10.450.40">
    <property type="match status" value="1"/>
</dbReference>
<dbReference type="SUPFAM" id="SSF160719">
    <property type="entry name" value="gpW/gp25-like"/>
    <property type="match status" value="1"/>
</dbReference>
<dbReference type="EMBL" id="LGSZ01000040">
    <property type="protein sequence ID" value="KPH80520.1"/>
    <property type="molecule type" value="Genomic_DNA"/>
</dbReference>
<gene>
    <name evidence="2" type="ORF">AE618_12105</name>
</gene>
<dbReference type="InterPro" id="IPR007048">
    <property type="entry name" value="IraD/Gp25-like"/>
</dbReference>
<dbReference type="PATRIC" id="fig|1526658.3.peg.3854"/>
<protein>
    <recommendedName>
        <fullName evidence="1">IraD/Gp25-like domain-containing protein</fullName>
    </recommendedName>
</protein>